<evidence type="ECO:0000313" key="1">
    <source>
        <dbReference type="EMBL" id="MCG7945865.1"/>
    </source>
</evidence>
<reference evidence="1" key="1">
    <citation type="journal article" date="2021" name="Proc. Natl. Acad. Sci. U.S.A.">
        <title>Global biogeography of chemosynthetic symbionts reveals both localized and globally distributed symbiont groups. .</title>
        <authorList>
            <person name="Osvatic J.T."/>
            <person name="Wilkins L.G.E."/>
            <person name="Leibrecht L."/>
            <person name="Leray M."/>
            <person name="Zauner S."/>
            <person name="Polzin J."/>
            <person name="Camacho Y."/>
            <person name="Gros O."/>
            <person name="van Gils J.A."/>
            <person name="Eisen J.A."/>
            <person name="Petersen J.M."/>
            <person name="Yuen B."/>
        </authorList>
    </citation>
    <scope>NUCLEOTIDE SEQUENCE</scope>
    <source>
        <strain evidence="1">MAGclacostrist064TRANS</strain>
    </source>
</reference>
<name>A0A9E4KA07_9GAMM</name>
<proteinExistence type="predicted"/>
<evidence type="ECO:0000313" key="2">
    <source>
        <dbReference type="Proteomes" id="UP000886667"/>
    </source>
</evidence>
<comment type="caution">
    <text evidence="1">The sequence shown here is derived from an EMBL/GenBank/DDBJ whole genome shotgun (WGS) entry which is preliminary data.</text>
</comment>
<dbReference type="Proteomes" id="UP000886667">
    <property type="component" value="Unassembled WGS sequence"/>
</dbReference>
<accession>A0A9E4KA07</accession>
<dbReference type="EMBL" id="JAEPCM010000186">
    <property type="protein sequence ID" value="MCG7945865.1"/>
    <property type="molecule type" value="Genomic_DNA"/>
</dbReference>
<organism evidence="1 2">
    <name type="scientific">Candidatus Thiodiazotropha taylori</name>
    <dbReference type="NCBI Taxonomy" id="2792791"/>
    <lineage>
        <taxon>Bacteria</taxon>
        <taxon>Pseudomonadati</taxon>
        <taxon>Pseudomonadota</taxon>
        <taxon>Gammaproteobacteria</taxon>
        <taxon>Chromatiales</taxon>
        <taxon>Sedimenticolaceae</taxon>
        <taxon>Candidatus Thiodiazotropha</taxon>
    </lineage>
</organism>
<sequence>MKNLEKPSSEIARRYPILHRWLIQAYSRITDKMQPINDLNQTISATPTQSEVQAISDKVDELLGNLRDAGHL</sequence>
<dbReference type="AlphaFoldDB" id="A0A9E4KA07"/>
<gene>
    <name evidence="1" type="ORF">JAZ07_05890</name>
</gene>
<protein>
    <submittedName>
        <fullName evidence="1">Uncharacterized protein</fullName>
    </submittedName>
</protein>